<protein>
    <submittedName>
        <fullName evidence="2">Uncharacterized protein</fullName>
    </submittedName>
</protein>
<keyword evidence="3" id="KW-1185">Reference proteome</keyword>
<gene>
    <name evidence="2" type="ORF">K0M31_013757</name>
</gene>
<feature type="region of interest" description="Disordered" evidence="1">
    <location>
        <begin position="1"/>
        <end position="20"/>
    </location>
</feature>
<comment type="caution">
    <text evidence="2">The sequence shown here is derived from an EMBL/GenBank/DDBJ whole genome shotgun (WGS) entry which is preliminary data.</text>
</comment>
<evidence type="ECO:0000313" key="3">
    <source>
        <dbReference type="Proteomes" id="UP001177670"/>
    </source>
</evidence>
<reference evidence="2" key="1">
    <citation type="submission" date="2021-10" db="EMBL/GenBank/DDBJ databases">
        <title>Melipona bicolor Genome sequencing and assembly.</title>
        <authorList>
            <person name="Araujo N.S."/>
            <person name="Arias M.C."/>
        </authorList>
    </citation>
    <scope>NUCLEOTIDE SEQUENCE</scope>
    <source>
        <strain evidence="2">USP_2M_L1-L4_2017</strain>
        <tissue evidence="2">Whole body</tissue>
    </source>
</reference>
<organism evidence="2 3">
    <name type="scientific">Melipona bicolor</name>
    <dbReference type="NCBI Taxonomy" id="60889"/>
    <lineage>
        <taxon>Eukaryota</taxon>
        <taxon>Metazoa</taxon>
        <taxon>Ecdysozoa</taxon>
        <taxon>Arthropoda</taxon>
        <taxon>Hexapoda</taxon>
        <taxon>Insecta</taxon>
        <taxon>Pterygota</taxon>
        <taxon>Neoptera</taxon>
        <taxon>Endopterygota</taxon>
        <taxon>Hymenoptera</taxon>
        <taxon>Apocrita</taxon>
        <taxon>Aculeata</taxon>
        <taxon>Apoidea</taxon>
        <taxon>Anthophila</taxon>
        <taxon>Apidae</taxon>
        <taxon>Melipona</taxon>
    </lineage>
</organism>
<dbReference type="AlphaFoldDB" id="A0AA40FH67"/>
<name>A0AA40FH67_9HYME</name>
<evidence type="ECO:0000256" key="1">
    <source>
        <dbReference type="SAM" id="MobiDB-lite"/>
    </source>
</evidence>
<dbReference type="EMBL" id="JAHYIQ010000039">
    <property type="protein sequence ID" value="KAK1118986.1"/>
    <property type="molecule type" value="Genomic_DNA"/>
</dbReference>
<sequence length="121" mass="13529">MDIDTTKTKHEFKREKQKETAKDAEFDQICFIHVIKRSDKRKTGILASRPRNWLKPVETFSEAAATFFLSELGLQFRAPATFTAISVASCVDGDGSSKADSVEVYRGSVEADLRVNLFLAP</sequence>
<evidence type="ECO:0000313" key="2">
    <source>
        <dbReference type="EMBL" id="KAK1118986.1"/>
    </source>
</evidence>
<proteinExistence type="predicted"/>
<dbReference type="Proteomes" id="UP001177670">
    <property type="component" value="Unassembled WGS sequence"/>
</dbReference>
<accession>A0AA40FH67</accession>